<reference evidence="1 2" key="1">
    <citation type="submission" date="2015-09" db="EMBL/GenBank/DDBJ databases">
        <authorList>
            <consortium name="Pathogen Informatics"/>
        </authorList>
    </citation>
    <scope>NUCLEOTIDE SEQUENCE [LARGE SCALE GENOMIC DNA]</scope>
    <source>
        <strain evidence="1 2">2789STDY5608868</strain>
    </source>
</reference>
<dbReference type="EMBL" id="CYXT01000017">
    <property type="protein sequence ID" value="CUN03006.1"/>
    <property type="molecule type" value="Genomic_DNA"/>
</dbReference>
<protein>
    <submittedName>
        <fullName evidence="1">Uncharacterized protein</fullName>
    </submittedName>
</protein>
<accession>A0A173TL75</accession>
<proteinExistence type="predicted"/>
<name>A0A173TL75_ANAHA</name>
<organism evidence="1 2">
    <name type="scientific">Anaerostipes hadrus</name>
    <dbReference type="NCBI Taxonomy" id="649756"/>
    <lineage>
        <taxon>Bacteria</taxon>
        <taxon>Bacillati</taxon>
        <taxon>Bacillota</taxon>
        <taxon>Clostridia</taxon>
        <taxon>Lachnospirales</taxon>
        <taxon>Lachnospiraceae</taxon>
        <taxon>Anaerostipes</taxon>
    </lineage>
</organism>
<gene>
    <name evidence="1" type="ORF">ERS852425_02151</name>
</gene>
<dbReference type="AlphaFoldDB" id="A0A173TL75"/>
<sequence>MSYRYVESGNGGCDFLAVTAKGRKAGLPRGMVILMGELHADITRRNYRAFFEGINLKNLNTYSIITWLAKAPEHGFHIYTAKHCDDPRIMTHIRKQNPLTTFGVNRFGVFISEDEIPEKCLDDQGDFDITENGWFVRSNEVDVETALKKFFGPSAAFLDETQEPAAPKAKDKSQDPIVQYFVSVYYSFDPENPLYVFDTEAEAIEFVKNEYKHELKVEREELGMGYDDADDEYGLFPKISEDGTFARIEQYKNGEQAFIEWNVTTLNNPPKRNQPKEKRLKVSLSDGILVAQKSPDTEYPGMEIEYYANDESSGFPTARILAEQKPNGEKNFYIWGDHNEDPILKVKF</sequence>
<evidence type="ECO:0000313" key="2">
    <source>
        <dbReference type="Proteomes" id="UP000095598"/>
    </source>
</evidence>
<dbReference type="RefSeq" id="WP_044920800.1">
    <property type="nucleotide sequence ID" value="NZ_CYXT01000017.1"/>
</dbReference>
<evidence type="ECO:0000313" key="1">
    <source>
        <dbReference type="EMBL" id="CUN03006.1"/>
    </source>
</evidence>
<dbReference type="Proteomes" id="UP000095598">
    <property type="component" value="Unassembled WGS sequence"/>
</dbReference>